<dbReference type="AlphaFoldDB" id="A0A1G6ZJ45"/>
<dbReference type="InterPro" id="IPR036928">
    <property type="entry name" value="AS_sf"/>
</dbReference>
<dbReference type="InterPro" id="IPR006311">
    <property type="entry name" value="TAT_signal"/>
</dbReference>
<reference evidence="4" key="1">
    <citation type="submission" date="2016-10" db="EMBL/GenBank/DDBJ databases">
        <authorList>
            <person name="Varghese N."/>
            <person name="Submissions S."/>
        </authorList>
    </citation>
    <scope>NUCLEOTIDE SEQUENCE [LARGE SCALE GENOMIC DNA]</scope>
    <source>
        <strain evidence="4">DSM 25329</strain>
    </source>
</reference>
<dbReference type="RefSeq" id="WP_090147345.1">
    <property type="nucleotide sequence ID" value="NZ_FNAN01000003.1"/>
</dbReference>
<dbReference type="SUPFAM" id="SSF75304">
    <property type="entry name" value="Amidase signature (AS) enzymes"/>
    <property type="match status" value="1"/>
</dbReference>
<keyword evidence="4" id="KW-1185">Reference proteome</keyword>
<evidence type="ECO:0000259" key="2">
    <source>
        <dbReference type="Pfam" id="PF01425"/>
    </source>
</evidence>
<feature type="chain" id="PRO_5011455058" evidence="1">
    <location>
        <begin position="24"/>
        <end position="522"/>
    </location>
</feature>
<dbReference type="PANTHER" id="PTHR42678">
    <property type="entry name" value="AMIDASE"/>
    <property type="match status" value="1"/>
</dbReference>
<dbReference type="PROSITE" id="PS51318">
    <property type="entry name" value="TAT"/>
    <property type="match status" value="1"/>
</dbReference>
<accession>A0A1G6ZJ45</accession>
<evidence type="ECO:0000313" key="3">
    <source>
        <dbReference type="EMBL" id="SDE02337.1"/>
    </source>
</evidence>
<dbReference type="STRING" id="659014.SAMN04487996_103137"/>
<feature type="signal peptide" evidence="1">
    <location>
        <begin position="1"/>
        <end position="23"/>
    </location>
</feature>
<dbReference type="EMBL" id="FNAN01000003">
    <property type="protein sequence ID" value="SDE02337.1"/>
    <property type="molecule type" value="Genomic_DNA"/>
</dbReference>
<organism evidence="3 4">
    <name type="scientific">Dyadobacter soli</name>
    <dbReference type="NCBI Taxonomy" id="659014"/>
    <lineage>
        <taxon>Bacteria</taxon>
        <taxon>Pseudomonadati</taxon>
        <taxon>Bacteroidota</taxon>
        <taxon>Cytophagia</taxon>
        <taxon>Cytophagales</taxon>
        <taxon>Spirosomataceae</taxon>
        <taxon>Dyadobacter</taxon>
    </lineage>
</organism>
<name>A0A1G6ZJ45_9BACT</name>
<sequence>MNRRNFIRVGSAAGLFAVMPAFATRPAPGAFAEMTIAEMQKRMKSGGLTSVALTRHYLDEIARVDKAGPKLKSVIEVNPDALRIAAALDKERKSGKLPGALHGIPVLLKDNIDTADQMKTTAGSLALLDNVASKDAFLVARLREAGAVILGKTNLSEWANFRSTRSSSGWSSRGGQTRNPYVLDRSPCGSSSGSAVAVAANLCAVAVGTETNGSIACPASMNGVVGIKPTVGLLSRSGVIPISKTQDTAGPFGRTVADAAALLGAMAGHDPADITQHKPNQSLPTDYSTFLDPSGLQGKRIGVEKSMLKMHEGIDTLISKALEQLKAAGADIVEVEFMKVQRLPGAESLVLQYEFKEGINRYLSTANAKIKSLEGLIAFNKANKAKVMPYFGQELFESSQAKGDLNTKEYKEALQKINGVAEALTELLDKERLDALCGPSTGAAWCTDLVNGDFWTGYGSYGPAALSGFPSITLPMGMLSGLPVGISFMAKAYQEPELIRIAYAYEQASRNRVAPGYVRSVG</sequence>
<keyword evidence="1" id="KW-0732">Signal</keyword>
<gene>
    <name evidence="3" type="ORF">SAMN04487996_103137</name>
</gene>
<dbReference type="Pfam" id="PF01425">
    <property type="entry name" value="Amidase"/>
    <property type="match status" value="1"/>
</dbReference>
<dbReference type="OrthoDB" id="9811471at2"/>
<evidence type="ECO:0000256" key="1">
    <source>
        <dbReference type="SAM" id="SignalP"/>
    </source>
</evidence>
<dbReference type="InterPro" id="IPR023631">
    <property type="entry name" value="Amidase_dom"/>
</dbReference>
<feature type="domain" description="Amidase" evidence="2">
    <location>
        <begin position="54"/>
        <end position="498"/>
    </location>
</feature>
<evidence type="ECO:0000313" key="4">
    <source>
        <dbReference type="Proteomes" id="UP000198748"/>
    </source>
</evidence>
<dbReference type="Gene3D" id="3.90.1300.10">
    <property type="entry name" value="Amidase signature (AS) domain"/>
    <property type="match status" value="1"/>
</dbReference>
<proteinExistence type="predicted"/>
<dbReference type="Proteomes" id="UP000198748">
    <property type="component" value="Unassembled WGS sequence"/>
</dbReference>
<dbReference type="NCBIfam" id="NF006006">
    <property type="entry name" value="PRK08137.1"/>
    <property type="match status" value="1"/>
</dbReference>
<dbReference type="NCBIfam" id="NF005300">
    <property type="entry name" value="PRK06828.1"/>
    <property type="match status" value="1"/>
</dbReference>
<dbReference type="PANTHER" id="PTHR42678:SF34">
    <property type="entry name" value="OS04G0183300 PROTEIN"/>
    <property type="match status" value="1"/>
</dbReference>
<protein>
    <submittedName>
        <fullName evidence="3">Amidase</fullName>
    </submittedName>
</protein>